<dbReference type="InterPro" id="IPR050952">
    <property type="entry name" value="TRIM-NHL_E3_ligases"/>
</dbReference>
<accession>A0A1G9P967</accession>
<dbReference type="EMBL" id="FNGU01000003">
    <property type="protein sequence ID" value="SDL95328.1"/>
    <property type="molecule type" value="Genomic_DNA"/>
</dbReference>
<organism evidence="4 5">
    <name type="scientific">Geoalkalibacter ferrihydriticus</name>
    <dbReference type="NCBI Taxonomy" id="392333"/>
    <lineage>
        <taxon>Bacteria</taxon>
        <taxon>Pseudomonadati</taxon>
        <taxon>Thermodesulfobacteriota</taxon>
        <taxon>Desulfuromonadia</taxon>
        <taxon>Desulfuromonadales</taxon>
        <taxon>Geoalkalibacteraceae</taxon>
        <taxon>Geoalkalibacter</taxon>
    </lineage>
</organism>
<dbReference type="SUPFAM" id="SSF101898">
    <property type="entry name" value="NHL repeat"/>
    <property type="match status" value="1"/>
</dbReference>
<dbReference type="Proteomes" id="UP000182146">
    <property type="component" value="Unassembled WGS sequence"/>
</dbReference>
<proteinExistence type="predicted"/>
<name>A0A1G9P967_9BACT</name>
<dbReference type="PANTHER" id="PTHR24104:SF25">
    <property type="entry name" value="PROTEIN LIN-41"/>
    <property type="match status" value="1"/>
</dbReference>
<reference evidence="4 5" key="1">
    <citation type="submission" date="2016-10" db="EMBL/GenBank/DDBJ databases">
        <authorList>
            <person name="de Groot N.N."/>
        </authorList>
    </citation>
    <scope>NUCLEOTIDE SEQUENCE [LARGE SCALE GENOMIC DNA]</scope>
    <source>
        <strain evidence="4 5">DSM 17813</strain>
    </source>
</reference>
<evidence type="ECO:0000313" key="4">
    <source>
        <dbReference type="EMBL" id="SDL95328.1"/>
    </source>
</evidence>
<protein>
    <submittedName>
        <fullName evidence="4">NHL repeat-containing protein</fullName>
    </submittedName>
</protein>
<dbReference type="PROSITE" id="PS51125">
    <property type="entry name" value="NHL"/>
    <property type="match status" value="4"/>
</dbReference>
<evidence type="ECO:0000256" key="2">
    <source>
        <dbReference type="PROSITE-ProRule" id="PRU00504"/>
    </source>
</evidence>
<dbReference type="Gene3D" id="2.120.10.30">
    <property type="entry name" value="TolB, C-terminal domain"/>
    <property type="match status" value="2"/>
</dbReference>
<keyword evidence="1" id="KW-0677">Repeat</keyword>
<dbReference type="InterPro" id="IPR001258">
    <property type="entry name" value="NHL_repeat"/>
</dbReference>
<dbReference type="GO" id="GO:0008270">
    <property type="term" value="F:zinc ion binding"/>
    <property type="evidence" value="ECO:0007669"/>
    <property type="project" value="UniProtKB-KW"/>
</dbReference>
<dbReference type="InterPro" id="IPR013658">
    <property type="entry name" value="SGL"/>
</dbReference>
<dbReference type="InterPro" id="IPR011042">
    <property type="entry name" value="6-blade_b-propeller_TolB-like"/>
</dbReference>
<feature type="repeat" description="NHL" evidence="2">
    <location>
        <begin position="219"/>
        <end position="255"/>
    </location>
</feature>
<dbReference type="STRING" id="392333.SAMN05660860_01524"/>
<dbReference type="PANTHER" id="PTHR24104">
    <property type="entry name" value="E3 UBIQUITIN-PROTEIN LIGASE NHLRC1-RELATED"/>
    <property type="match status" value="1"/>
</dbReference>
<feature type="domain" description="SMP-30/Gluconolactonase/LRE-like region" evidence="3">
    <location>
        <begin position="53"/>
        <end position="214"/>
    </location>
</feature>
<evidence type="ECO:0000313" key="5">
    <source>
        <dbReference type="Proteomes" id="UP000182146"/>
    </source>
</evidence>
<gene>
    <name evidence="4" type="ORF">SAMN05660860_01524</name>
</gene>
<feature type="repeat" description="NHL" evidence="2">
    <location>
        <begin position="309"/>
        <end position="349"/>
    </location>
</feature>
<evidence type="ECO:0000256" key="1">
    <source>
        <dbReference type="ARBA" id="ARBA00022737"/>
    </source>
</evidence>
<dbReference type="Pfam" id="PF08450">
    <property type="entry name" value="SGL"/>
    <property type="match status" value="1"/>
</dbReference>
<feature type="repeat" description="NHL" evidence="2">
    <location>
        <begin position="165"/>
        <end position="208"/>
    </location>
</feature>
<evidence type="ECO:0000259" key="3">
    <source>
        <dbReference type="Pfam" id="PF08450"/>
    </source>
</evidence>
<dbReference type="Pfam" id="PF01436">
    <property type="entry name" value="NHL"/>
    <property type="match status" value="2"/>
</dbReference>
<dbReference type="AlphaFoldDB" id="A0A1G9P967"/>
<sequence>MVPRWFFAVLGWVGLLLILPTLGCGPVSHTTQSWTLPAATGPRWPAPPAQERIRFLTAVSGAADLAGDPGPTQRAFRFIAGETKNQIPLVSPFAVAADGKGGVWVSDTGAAVVHFFDLLARRANHFSRVGELALASPSGIAFDGQRNRLYLADAQLGRVFLLDRQGRSQGELRAPQGFGRPGGLALDAVGNVYVTDVLNGVVQIFSPEGVHIRALGSAHGSARRFSRPVAVAVSRQGHVAVLDAMNFRVEMFTPDWRPQALIGGLGDGPGRFARPRGLAFDSHGHLYVADAAFDNIQVFDLSGELLLHFGGPGSEPGRFCLPAGLAVDAEDRIYAVDSCNFRIQIFAYVGPGDEAR</sequence>
<feature type="repeat" description="NHL" evidence="2">
    <location>
        <begin position="259"/>
        <end position="302"/>
    </location>
</feature>